<reference evidence="9 10" key="1">
    <citation type="submission" date="2017-12" db="EMBL/GenBank/DDBJ databases">
        <title>Hemimetabolous genomes reveal molecular basis of termite eusociality.</title>
        <authorList>
            <person name="Harrison M.C."/>
            <person name="Jongepier E."/>
            <person name="Robertson H.M."/>
            <person name="Arning N."/>
            <person name="Bitard-Feildel T."/>
            <person name="Chao H."/>
            <person name="Childers C.P."/>
            <person name="Dinh H."/>
            <person name="Doddapaneni H."/>
            <person name="Dugan S."/>
            <person name="Gowin J."/>
            <person name="Greiner C."/>
            <person name="Han Y."/>
            <person name="Hu H."/>
            <person name="Hughes D.S.T."/>
            <person name="Huylmans A.-K."/>
            <person name="Kemena C."/>
            <person name="Kremer L.P.M."/>
            <person name="Lee S.L."/>
            <person name="Lopez-Ezquerra A."/>
            <person name="Mallet L."/>
            <person name="Monroy-Kuhn J.M."/>
            <person name="Moser A."/>
            <person name="Murali S.C."/>
            <person name="Muzny D.M."/>
            <person name="Otani S."/>
            <person name="Piulachs M.-D."/>
            <person name="Poelchau M."/>
            <person name="Qu J."/>
            <person name="Schaub F."/>
            <person name="Wada-Katsumata A."/>
            <person name="Worley K.C."/>
            <person name="Xie Q."/>
            <person name="Ylla G."/>
            <person name="Poulsen M."/>
            <person name="Gibbs R.A."/>
            <person name="Schal C."/>
            <person name="Richards S."/>
            <person name="Belles X."/>
            <person name="Korb J."/>
            <person name="Bornberg-Bauer E."/>
        </authorList>
    </citation>
    <scope>NUCLEOTIDE SEQUENCE [LARGE SCALE GENOMIC DNA]</scope>
    <source>
        <tissue evidence="9">Whole body</tissue>
    </source>
</reference>
<keyword evidence="4 7" id="KW-0472">Membrane</keyword>
<evidence type="ECO:0000259" key="8">
    <source>
        <dbReference type="PROSITE" id="PS50156"/>
    </source>
</evidence>
<evidence type="ECO:0000256" key="6">
    <source>
        <dbReference type="ARBA" id="ARBA00038046"/>
    </source>
</evidence>
<dbReference type="InterPro" id="IPR053958">
    <property type="entry name" value="HMGCR/SNAP/NPC1-like_SSD"/>
</dbReference>
<evidence type="ECO:0000256" key="3">
    <source>
        <dbReference type="ARBA" id="ARBA00022989"/>
    </source>
</evidence>
<keyword evidence="3 7" id="KW-1133">Transmembrane helix</keyword>
<feature type="transmembrane region" description="Helical" evidence="7">
    <location>
        <begin position="622"/>
        <end position="642"/>
    </location>
</feature>
<evidence type="ECO:0000256" key="5">
    <source>
        <dbReference type="ARBA" id="ARBA00023180"/>
    </source>
</evidence>
<dbReference type="GO" id="GO:0016020">
    <property type="term" value="C:membrane"/>
    <property type="evidence" value="ECO:0007669"/>
    <property type="project" value="UniProtKB-SubCell"/>
</dbReference>
<dbReference type="AlphaFoldDB" id="A0A2J7R5A6"/>
<dbReference type="PROSITE" id="PS50156">
    <property type="entry name" value="SSD"/>
    <property type="match status" value="1"/>
</dbReference>
<keyword evidence="10" id="KW-1185">Reference proteome</keyword>
<feature type="non-terminal residue" evidence="9">
    <location>
        <position position="887"/>
    </location>
</feature>
<protein>
    <recommendedName>
        <fullName evidence="8">SSD domain-containing protein</fullName>
    </recommendedName>
</protein>
<dbReference type="InterPro" id="IPR000731">
    <property type="entry name" value="SSD"/>
</dbReference>
<comment type="similarity">
    <text evidence="6">Belongs to the dispatched family.</text>
</comment>
<evidence type="ECO:0000256" key="4">
    <source>
        <dbReference type="ARBA" id="ARBA00023136"/>
    </source>
</evidence>
<gene>
    <name evidence="9" type="ORF">B7P43_G00570</name>
</gene>
<dbReference type="Pfam" id="PF12349">
    <property type="entry name" value="Sterol-sensing"/>
    <property type="match status" value="1"/>
</dbReference>
<accession>A0A2J7R5A6</accession>
<keyword evidence="5" id="KW-0325">Glycoprotein</keyword>
<proteinExistence type="inferred from homology"/>
<evidence type="ECO:0000313" key="9">
    <source>
        <dbReference type="EMBL" id="PNF36015.1"/>
    </source>
</evidence>
<comment type="caution">
    <text evidence="9">The sequence shown here is derived from an EMBL/GenBank/DDBJ whole genome shotgun (WGS) entry which is preliminary data.</text>
</comment>
<feature type="transmembrane region" description="Helical" evidence="7">
    <location>
        <begin position="520"/>
        <end position="539"/>
    </location>
</feature>
<dbReference type="PANTHER" id="PTHR45951">
    <property type="entry name" value="PROTEIN DISPATCHED-RELATED"/>
    <property type="match status" value="1"/>
</dbReference>
<name>A0A2J7R5A6_9NEOP</name>
<dbReference type="Gene3D" id="1.20.1640.10">
    <property type="entry name" value="Multidrug efflux transporter AcrB transmembrane domain"/>
    <property type="match status" value="1"/>
</dbReference>
<evidence type="ECO:0000256" key="1">
    <source>
        <dbReference type="ARBA" id="ARBA00004141"/>
    </source>
</evidence>
<evidence type="ECO:0000313" key="10">
    <source>
        <dbReference type="Proteomes" id="UP000235965"/>
    </source>
</evidence>
<dbReference type="SUPFAM" id="SSF82866">
    <property type="entry name" value="Multidrug efflux transporter AcrB transmembrane domain"/>
    <property type="match status" value="1"/>
</dbReference>
<dbReference type="PANTHER" id="PTHR45951:SF3">
    <property type="entry name" value="PROTEIN DISPATCHED"/>
    <property type="match status" value="1"/>
</dbReference>
<feature type="transmembrane region" description="Helical" evidence="7">
    <location>
        <begin position="551"/>
        <end position="574"/>
    </location>
</feature>
<dbReference type="GO" id="GO:0022857">
    <property type="term" value="F:transmembrane transporter activity"/>
    <property type="evidence" value="ECO:0007669"/>
    <property type="project" value="TreeGrafter"/>
</dbReference>
<evidence type="ECO:0000256" key="7">
    <source>
        <dbReference type="SAM" id="Phobius"/>
    </source>
</evidence>
<dbReference type="GO" id="GO:0007224">
    <property type="term" value="P:smoothened signaling pathway"/>
    <property type="evidence" value="ECO:0007669"/>
    <property type="project" value="TreeGrafter"/>
</dbReference>
<feature type="domain" description="SSD" evidence="8">
    <location>
        <begin position="440"/>
        <end position="574"/>
    </location>
</feature>
<feature type="transmembrane region" description="Helical" evidence="7">
    <location>
        <begin position="31"/>
        <end position="57"/>
    </location>
</feature>
<evidence type="ECO:0000256" key="2">
    <source>
        <dbReference type="ARBA" id="ARBA00022692"/>
    </source>
</evidence>
<organism evidence="9 10">
    <name type="scientific">Cryptotermes secundus</name>
    <dbReference type="NCBI Taxonomy" id="105785"/>
    <lineage>
        <taxon>Eukaryota</taxon>
        <taxon>Metazoa</taxon>
        <taxon>Ecdysozoa</taxon>
        <taxon>Arthropoda</taxon>
        <taxon>Hexapoda</taxon>
        <taxon>Insecta</taxon>
        <taxon>Pterygota</taxon>
        <taxon>Neoptera</taxon>
        <taxon>Polyneoptera</taxon>
        <taxon>Dictyoptera</taxon>
        <taxon>Blattodea</taxon>
        <taxon>Blattoidea</taxon>
        <taxon>Termitoidae</taxon>
        <taxon>Kalotermitidae</taxon>
        <taxon>Cryptotermitinae</taxon>
        <taxon>Cryptotermes</taxon>
    </lineage>
</organism>
<dbReference type="InterPro" id="IPR052081">
    <property type="entry name" value="Dispatched_Hh_regulator"/>
</dbReference>
<sequence length="887" mass="100082">MCDVGNPGHHSSLEVINPPNNKVMNWFARILAHYSCVVLLVVAVFAGSCLIVPLIFMKTPDFSDPQMGFEARGTTLAQRSTAWKNLLDAAGSSGQLTVNPRRIKQPQYNVSQNVISNGYGSQETSTILAPNMTALDNLPEDVTGVVRTGVSSIPGDTESTPTWVYALNTSEVFQGSNDTDRNRKVDPIAVLKEMLNSGINPLDHDHNHQHISSDGFFCSSPSAGYSRVVFSATGGGDLFTLDSILSMCHIEAQMIASEEYHTICESTSHEKCCHSWSLGNYIAFLHNRPSCFAVTSEDVDATKALLQMCSHYYHNLTLTPDCQEESLWFCKQVPQQCRQHNAVYNIMYYLVDANFLPPNNCCISSLVNTMLILPIARSSATLAYYHSLDLHALQHGNVEVVAMDFGLKSTLFHECLVQDTWMIGAGGTFVLVCMWLYTGSLFVTIMTVIAVAFSLGMSYFMYTVIFELHFFPFMNLLATIVAVGIGADDAFIFCKVWRYVKAEKNSGISVELVHDALKHATPSMFVTSLTTASAFYASYISSITAIRCFSVFAGTATLANFVLMLTWLPAAVVVSEQWCFAPMVPPRWFTWHNKLRPAVMAAGQARALLDKFLVLSITKLHYLWLCLLGGIALGSIGVVFYYPRLKLPDSRNFQLFDSQHPFERYDVVYRDNFWFERLKMGSNEDALTAKMPLRFVWGILPIDNGDYLDPRRRGTIVYDDTFDMAAPESQRWLLRFCRRLKMQSFYQSMPGPLLPNCFIVSFKNWMQRRCRDPVNHIDRTPCCENSVFPYKRRVFEMCIVQAIADLYETPLYLRPGVAGLKFSDGKRPKIRALIVEYDSNHSYSPSFSEMDDFFQEVESWTRKELSEAPPGMRNGWFVSDLEFYDLQ</sequence>
<feature type="transmembrane region" description="Helical" evidence="7">
    <location>
        <begin position="443"/>
        <end position="464"/>
    </location>
</feature>
<dbReference type="EMBL" id="NEVH01007392">
    <property type="protein sequence ID" value="PNF36015.1"/>
    <property type="molecule type" value="Genomic_DNA"/>
</dbReference>
<dbReference type="Proteomes" id="UP000235965">
    <property type="component" value="Unassembled WGS sequence"/>
</dbReference>
<dbReference type="OrthoDB" id="193905at2759"/>
<comment type="subcellular location">
    <subcellularLocation>
        <location evidence="1">Membrane</location>
        <topology evidence="1">Multi-pass membrane protein</topology>
    </subcellularLocation>
</comment>
<keyword evidence="2 7" id="KW-0812">Transmembrane</keyword>